<evidence type="ECO:0000313" key="1">
    <source>
        <dbReference type="EMBL" id="GBM09940.1"/>
    </source>
</evidence>
<organism evidence="1 2">
    <name type="scientific">Araneus ventricosus</name>
    <name type="common">Orbweaver spider</name>
    <name type="synonym">Epeira ventricosa</name>
    <dbReference type="NCBI Taxonomy" id="182803"/>
    <lineage>
        <taxon>Eukaryota</taxon>
        <taxon>Metazoa</taxon>
        <taxon>Ecdysozoa</taxon>
        <taxon>Arthropoda</taxon>
        <taxon>Chelicerata</taxon>
        <taxon>Arachnida</taxon>
        <taxon>Araneae</taxon>
        <taxon>Araneomorphae</taxon>
        <taxon>Entelegynae</taxon>
        <taxon>Araneoidea</taxon>
        <taxon>Araneidae</taxon>
        <taxon>Araneus</taxon>
    </lineage>
</organism>
<protein>
    <submittedName>
        <fullName evidence="1">Uncharacterized protein</fullName>
    </submittedName>
</protein>
<comment type="caution">
    <text evidence="1">The sequence shown here is derived from an EMBL/GenBank/DDBJ whole genome shotgun (WGS) entry which is preliminary data.</text>
</comment>
<dbReference type="Proteomes" id="UP000499080">
    <property type="component" value="Unassembled WGS sequence"/>
</dbReference>
<accession>A0A4Y2CZS2</accession>
<name>A0A4Y2CZS2_ARAVE</name>
<sequence>MMNPVGALSKLRWGMPIQAWSTPAAPNLWTAAHLRVVDSLLVGRAPLIKVRSKEREVPSNEEELLVQLSCDKTLKSFFEQYHWSRSG</sequence>
<reference evidence="1 2" key="1">
    <citation type="journal article" date="2019" name="Sci. Rep.">
        <title>Orb-weaving spider Araneus ventricosus genome elucidates the spidroin gene catalogue.</title>
        <authorList>
            <person name="Kono N."/>
            <person name="Nakamura H."/>
            <person name="Ohtoshi R."/>
            <person name="Moran D.A.P."/>
            <person name="Shinohara A."/>
            <person name="Yoshida Y."/>
            <person name="Fujiwara M."/>
            <person name="Mori M."/>
            <person name="Tomita M."/>
            <person name="Arakawa K."/>
        </authorList>
    </citation>
    <scope>NUCLEOTIDE SEQUENCE [LARGE SCALE GENOMIC DNA]</scope>
</reference>
<dbReference type="EMBL" id="BGPR01000278">
    <property type="protein sequence ID" value="GBM09940.1"/>
    <property type="molecule type" value="Genomic_DNA"/>
</dbReference>
<keyword evidence="2" id="KW-1185">Reference proteome</keyword>
<dbReference type="AlphaFoldDB" id="A0A4Y2CZS2"/>
<evidence type="ECO:0000313" key="2">
    <source>
        <dbReference type="Proteomes" id="UP000499080"/>
    </source>
</evidence>
<proteinExistence type="predicted"/>
<gene>
    <name evidence="1" type="ORF">AVEN_86822_1</name>
</gene>